<protein>
    <submittedName>
        <fullName evidence="1">Uncharacterized protein</fullName>
    </submittedName>
</protein>
<dbReference type="AlphaFoldDB" id="A0A2T5JIN4"/>
<accession>A0A2T5JIN4</accession>
<comment type="caution">
    <text evidence="1">The sequence shown here is derived from an EMBL/GenBank/DDBJ whole genome shotgun (WGS) entry which is preliminary data.</text>
</comment>
<keyword evidence="2" id="KW-1185">Reference proteome</keyword>
<organism evidence="1 2">
    <name type="scientific">Cereibacter azotoformans</name>
    <dbReference type="NCBI Taxonomy" id="43057"/>
    <lineage>
        <taxon>Bacteria</taxon>
        <taxon>Pseudomonadati</taxon>
        <taxon>Pseudomonadota</taxon>
        <taxon>Alphaproteobacteria</taxon>
        <taxon>Rhodobacterales</taxon>
        <taxon>Paracoccaceae</taxon>
        <taxon>Cereibacter</taxon>
    </lineage>
</organism>
<name>A0A2T5JIN4_9RHOB</name>
<sequence>MTNTAQDLIAALSRAAWPAEGKEWGPEWNIQFHAGHAVALELLTAIRDSNPVEPIIEKWTKAARDGINLTPETRAQRNGGKAFKWMP</sequence>
<evidence type="ECO:0000313" key="2">
    <source>
        <dbReference type="Proteomes" id="UP000244060"/>
    </source>
</evidence>
<dbReference type="Proteomes" id="UP000244060">
    <property type="component" value="Unassembled WGS sequence"/>
</dbReference>
<gene>
    <name evidence="1" type="ORF">C8J28_1553</name>
</gene>
<proteinExistence type="predicted"/>
<reference evidence="1 2" key="1">
    <citation type="submission" date="2018-04" db="EMBL/GenBank/DDBJ databases">
        <title>Genomic Encyclopedia of Type Strains, Phase III (KMG-III): the genomes of soil and plant-associated and newly described type strains.</title>
        <authorList>
            <person name="Whitman W."/>
        </authorList>
    </citation>
    <scope>NUCLEOTIDE SEQUENCE [LARGE SCALE GENOMIC DNA]</scope>
    <source>
        <strain evidence="1 2">KA25</strain>
    </source>
</reference>
<evidence type="ECO:0000313" key="1">
    <source>
        <dbReference type="EMBL" id="PTR05928.1"/>
    </source>
</evidence>
<dbReference type="EMBL" id="QAOT01000055">
    <property type="protein sequence ID" value="PTR05928.1"/>
    <property type="molecule type" value="Genomic_DNA"/>
</dbReference>
<dbReference type="RefSeq" id="WP_108222791.1">
    <property type="nucleotide sequence ID" value="NZ_QAOT01000055.1"/>
</dbReference>